<dbReference type="Proteomes" id="UP000287651">
    <property type="component" value="Unassembled WGS sequence"/>
</dbReference>
<gene>
    <name evidence="3" type="ORF">B296_00014919</name>
</gene>
<evidence type="ECO:0000313" key="4">
    <source>
        <dbReference type="Proteomes" id="UP000287651"/>
    </source>
</evidence>
<feature type="non-terminal residue" evidence="3">
    <location>
        <position position="1"/>
    </location>
</feature>
<evidence type="ECO:0000313" key="3">
    <source>
        <dbReference type="EMBL" id="RRT56134.1"/>
    </source>
</evidence>
<dbReference type="EMBL" id="AMZH03009763">
    <property type="protein sequence ID" value="RRT56134.1"/>
    <property type="molecule type" value="Genomic_DNA"/>
</dbReference>
<evidence type="ECO:0000256" key="1">
    <source>
        <dbReference type="SAM" id="Coils"/>
    </source>
</evidence>
<keyword evidence="2" id="KW-0812">Transmembrane</keyword>
<feature type="coiled-coil region" evidence="1">
    <location>
        <begin position="69"/>
        <end position="103"/>
    </location>
</feature>
<keyword evidence="1" id="KW-0175">Coiled coil</keyword>
<dbReference type="AlphaFoldDB" id="A0A426YWP1"/>
<comment type="caution">
    <text evidence="3">The sequence shown here is derived from an EMBL/GenBank/DDBJ whole genome shotgun (WGS) entry which is preliminary data.</text>
</comment>
<keyword evidence="2" id="KW-1133">Transmembrane helix</keyword>
<feature type="transmembrane region" description="Helical" evidence="2">
    <location>
        <begin position="103"/>
        <end position="123"/>
    </location>
</feature>
<protein>
    <submittedName>
        <fullName evidence="3">Uncharacterized protein</fullName>
    </submittedName>
</protein>
<name>A0A426YWP1_ENSVE</name>
<organism evidence="3 4">
    <name type="scientific">Ensete ventricosum</name>
    <name type="common">Abyssinian banana</name>
    <name type="synonym">Musa ensete</name>
    <dbReference type="NCBI Taxonomy" id="4639"/>
    <lineage>
        <taxon>Eukaryota</taxon>
        <taxon>Viridiplantae</taxon>
        <taxon>Streptophyta</taxon>
        <taxon>Embryophyta</taxon>
        <taxon>Tracheophyta</taxon>
        <taxon>Spermatophyta</taxon>
        <taxon>Magnoliopsida</taxon>
        <taxon>Liliopsida</taxon>
        <taxon>Zingiberales</taxon>
        <taxon>Musaceae</taxon>
        <taxon>Ensete</taxon>
    </lineage>
</organism>
<sequence length="126" mass="14405">GKKSKRQSLVRCGSKSVIMISGGLIKIHPSELKLPCKCSRLSFYDLNRFVSISLEDAPRDESQEEETMISKLTDEKKYAMQQNKKLQKELELLRQERRKNRSGFSVTFVTIVALLGIIIGFLIKKT</sequence>
<keyword evidence="2" id="KW-0472">Membrane</keyword>
<accession>A0A426YWP1</accession>
<reference evidence="3 4" key="1">
    <citation type="journal article" date="2014" name="Agronomy (Basel)">
        <title>A Draft Genome Sequence for Ensete ventricosum, the Drought-Tolerant Tree Against Hunger.</title>
        <authorList>
            <person name="Harrison J."/>
            <person name="Moore K.A."/>
            <person name="Paszkiewicz K."/>
            <person name="Jones T."/>
            <person name="Grant M."/>
            <person name="Ambacheew D."/>
            <person name="Muzemil S."/>
            <person name="Studholme D.J."/>
        </authorList>
    </citation>
    <scope>NUCLEOTIDE SEQUENCE [LARGE SCALE GENOMIC DNA]</scope>
</reference>
<evidence type="ECO:0000256" key="2">
    <source>
        <dbReference type="SAM" id="Phobius"/>
    </source>
</evidence>
<proteinExistence type="predicted"/>